<feature type="transmembrane region" description="Helical" evidence="11">
    <location>
        <begin position="285"/>
        <end position="303"/>
    </location>
</feature>
<dbReference type="GO" id="GO:0004984">
    <property type="term" value="F:olfactory receptor activity"/>
    <property type="evidence" value="ECO:0007669"/>
    <property type="project" value="InterPro"/>
</dbReference>
<reference evidence="14" key="1">
    <citation type="submission" date="2025-08" db="UniProtKB">
        <authorList>
            <consortium name="RefSeq"/>
        </authorList>
    </citation>
    <scope>IDENTIFICATION</scope>
    <source>
        <tissue evidence="14">Liver</tissue>
    </source>
</reference>
<feature type="transmembrane region" description="Helical" evidence="11">
    <location>
        <begin position="73"/>
        <end position="95"/>
    </location>
</feature>
<keyword evidence="3 10" id="KW-0812">Transmembrane</keyword>
<dbReference type="OrthoDB" id="9845816at2759"/>
<evidence type="ECO:0000256" key="10">
    <source>
        <dbReference type="RuleBase" id="RU000688"/>
    </source>
</evidence>
<dbReference type="OMA" id="FSHWSQK"/>
<feature type="transmembrane region" description="Helical" evidence="11">
    <location>
        <begin position="37"/>
        <end position="61"/>
    </location>
</feature>
<evidence type="ECO:0000259" key="12">
    <source>
        <dbReference type="PROSITE" id="PS50262"/>
    </source>
</evidence>
<dbReference type="InterPro" id="IPR000276">
    <property type="entry name" value="GPCR_Rhodpsn"/>
</dbReference>
<evidence type="ECO:0000256" key="1">
    <source>
        <dbReference type="ARBA" id="ARBA00004141"/>
    </source>
</evidence>
<evidence type="ECO:0000256" key="11">
    <source>
        <dbReference type="RuleBase" id="RU363047"/>
    </source>
</evidence>
<feature type="transmembrane region" description="Helical" evidence="11">
    <location>
        <begin position="154"/>
        <end position="177"/>
    </location>
</feature>
<dbReference type="Proteomes" id="UP000695026">
    <property type="component" value="Unplaced"/>
</dbReference>
<dbReference type="PROSITE" id="PS50262">
    <property type="entry name" value="G_PROTEIN_RECEP_F1_2"/>
    <property type="match status" value="1"/>
</dbReference>
<evidence type="ECO:0000256" key="2">
    <source>
        <dbReference type="ARBA" id="ARBA00010663"/>
    </source>
</evidence>
<dbReference type="FunFam" id="1.20.1070.10:FF:000012">
    <property type="entry name" value="Olfactory receptor"/>
    <property type="match status" value="1"/>
</dbReference>
<proteinExistence type="inferred from homology"/>
<organism evidence="13 14">
    <name type="scientific">Python bivittatus</name>
    <name type="common">Burmese python</name>
    <name type="synonym">Python molurus bivittatus</name>
    <dbReference type="NCBI Taxonomy" id="176946"/>
    <lineage>
        <taxon>Eukaryota</taxon>
        <taxon>Metazoa</taxon>
        <taxon>Chordata</taxon>
        <taxon>Craniata</taxon>
        <taxon>Vertebrata</taxon>
        <taxon>Euteleostomi</taxon>
        <taxon>Lepidosauria</taxon>
        <taxon>Squamata</taxon>
        <taxon>Bifurcata</taxon>
        <taxon>Unidentata</taxon>
        <taxon>Episquamata</taxon>
        <taxon>Toxicofera</taxon>
        <taxon>Serpentes</taxon>
        <taxon>Henophidia</taxon>
        <taxon>Pythonidae</taxon>
        <taxon>Python</taxon>
    </lineage>
</organism>
<keyword evidence="5 10" id="KW-0297">G-protein coupled receptor</keyword>
<dbReference type="Pfam" id="PF13853">
    <property type="entry name" value="7tm_4"/>
    <property type="match status" value="1"/>
</dbReference>
<comment type="subcellular location">
    <subcellularLocation>
        <location evidence="11">Cell membrane</location>
        <topology evidence="11">Multi-pass membrane protein</topology>
    </subcellularLocation>
    <subcellularLocation>
        <location evidence="1">Membrane</location>
        <topology evidence="1">Multi-pass membrane protein</topology>
    </subcellularLocation>
</comment>
<dbReference type="GO" id="GO:0004930">
    <property type="term" value="F:G protein-coupled receptor activity"/>
    <property type="evidence" value="ECO:0007669"/>
    <property type="project" value="UniProtKB-KW"/>
</dbReference>
<evidence type="ECO:0000256" key="3">
    <source>
        <dbReference type="ARBA" id="ARBA00022692"/>
    </source>
</evidence>
<dbReference type="SUPFAM" id="SSF81321">
    <property type="entry name" value="Family A G protein-coupled receptor-like"/>
    <property type="match status" value="1"/>
</dbReference>
<dbReference type="GO" id="GO:0005886">
    <property type="term" value="C:plasma membrane"/>
    <property type="evidence" value="ECO:0007669"/>
    <property type="project" value="UniProtKB-SubCell"/>
</dbReference>
<evidence type="ECO:0000313" key="13">
    <source>
        <dbReference type="Proteomes" id="UP000695026"/>
    </source>
</evidence>
<dbReference type="InterPro" id="IPR050427">
    <property type="entry name" value="Olfactory_Receptors"/>
</dbReference>
<evidence type="ECO:0000256" key="5">
    <source>
        <dbReference type="ARBA" id="ARBA00023040"/>
    </source>
</evidence>
<dbReference type="PRINTS" id="PR00245">
    <property type="entry name" value="OLFACTORYR"/>
</dbReference>
<dbReference type="PRINTS" id="PR00237">
    <property type="entry name" value="GPCRRHODOPSN"/>
</dbReference>
<feature type="transmembrane region" description="Helical" evidence="11">
    <location>
        <begin position="115"/>
        <end position="133"/>
    </location>
</feature>
<feature type="transmembrane region" description="Helical" evidence="11">
    <location>
        <begin position="250"/>
        <end position="273"/>
    </location>
</feature>
<accession>A0A9F2RDK4</accession>
<evidence type="ECO:0000313" key="14">
    <source>
        <dbReference type="RefSeq" id="XP_007444863.3"/>
    </source>
</evidence>
<dbReference type="PANTHER" id="PTHR48002">
    <property type="entry name" value="OLFACTORY RECEPTOR"/>
    <property type="match status" value="1"/>
</dbReference>
<dbReference type="CDD" id="cd15935">
    <property type="entry name" value="7tmA_OR4Q3-like"/>
    <property type="match status" value="1"/>
</dbReference>
<evidence type="ECO:0000256" key="9">
    <source>
        <dbReference type="ARBA" id="ARBA00023224"/>
    </source>
</evidence>
<comment type="similarity">
    <text evidence="2 10">Belongs to the G-protein coupled receptor 1 family.</text>
</comment>
<feature type="transmembrane region" description="Helical" evidence="11">
    <location>
        <begin position="218"/>
        <end position="238"/>
    </location>
</feature>
<dbReference type="InterPro" id="IPR017452">
    <property type="entry name" value="GPCR_Rhodpsn_7TM"/>
</dbReference>
<keyword evidence="11" id="KW-1003">Cell membrane</keyword>
<dbReference type="RefSeq" id="XP_007444863.3">
    <property type="nucleotide sequence ID" value="XM_007444801.3"/>
</dbReference>
<dbReference type="InterPro" id="IPR000725">
    <property type="entry name" value="Olfact_rcpt"/>
</dbReference>
<feature type="domain" description="G-protein coupled receptors family 1 profile" evidence="12">
    <location>
        <begin position="53"/>
        <end position="300"/>
    </location>
</feature>
<keyword evidence="7" id="KW-1015">Disulfide bond</keyword>
<dbReference type="Gene3D" id="1.20.1070.10">
    <property type="entry name" value="Rhodopsin 7-helix transmembrane proteins"/>
    <property type="match status" value="1"/>
</dbReference>
<dbReference type="PROSITE" id="PS00237">
    <property type="entry name" value="G_PROTEIN_RECEP_F1_1"/>
    <property type="match status" value="1"/>
</dbReference>
<keyword evidence="11" id="KW-0552">Olfaction</keyword>
<evidence type="ECO:0000256" key="8">
    <source>
        <dbReference type="ARBA" id="ARBA00023170"/>
    </source>
</evidence>
<keyword evidence="11" id="KW-0716">Sensory transduction</keyword>
<keyword evidence="4 11" id="KW-1133">Transmembrane helix</keyword>
<sequence length="330" mass="37133">MIKNSCFSLQDPVIFMNVSRVTEFIFLGLSRSRPIQLLLFVLVMMCYAAILLGNLLIVLTVHIDSHVQKLPMYFFLANLSIIDTSVGSVIVPKVAADLVTCGRAISFGGCMSQLFFLHFFGGSEMLLLTLMAYDRYVAICHPLTYTTTMNRPRCIRLLCFCWTGGLLHSASQLFLVLRLPFCGPNEVDNFFCDVPQVVKLACVDSHVTEILMVANSGLLSLVCFVILLVSYGIILSTLQGRFRESRGKALYTCSSHLTVVSLFFLPCLFVYLVPIFSSSLDKVASVFYTTITPFLNPMIYSLRNREMKEAMGRVSKKLIFSHWSQKQVER</sequence>
<keyword evidence="13" id="KW-1185">Reference proteome</keyword>
<evidence type="ECO:0000256" key="7">
    <source>
        <dbReference type="ARBA" id="ARBA00023157"/>
    </source>
</evidence>
<evidence type="ECO:0000256" key="4">
    <source>
        <dbReference type="ARBA" id="ARBA00022989"/>
    </source>
</evidence>
<name>A0A9F2RDK4_PYTBI</name>
<keyword evidence="6 11" id="KW-0472">Membrane</keyword>
<gene>
    <name evidence="14" type="primary">LOC103067829</name>
</gene>
<keyword evidence="9 10" id="KW-0807">Transducer</keyword>
<dbReference type="GeneID" id="103067829"/>
<protein>
    <recommendedName>
        <fullName evidence="11">Olfactory receptor</fullName>
    </recommendedName>
</protein>
<dbReference type="KEGG" id="pbi:103067829"/>
<evidence type="ECO:0000256" key="6">
    <source>
        <dbReference type="ARBA" id="ARBA00023136"/>
    </source>
</evidence>
<dbReference type="AlphaFoldDB" id="A0A9F2RDK4"/>
<keyword evidence="8 10" id="KW-0675">Receptor</keyword>